<evidence type="ECO:0000313" key="8">
    <source>
        <dbReference type="EMBL" id="RCI17006.1"/>
    </source>
</evidence>
<dbReference type="GO" id="GO:0005789">
    <property type="term" value="C:endoplasmic reticulum membrane"/>
    <property type="evidence" value="ECO:0007669"/>
    <property type="project" value="TreeGrafter"/>
</dbReference>
<feature type="compositionally biased region" description="Low complexity" evidence="5">
    <location>
        <begin position="92"/>
        <end position="104"/>
    </location>
</feature>
<comment type="caution">
    <text evidence="8">The sequence shown here is derived from an EMBL/GenBank/DDBJ whole genome shotgun (WGS) entry which is preliminary data.</text>
</comment>
<dbReference type="Pfam" id="PF09320">
    <property type="entry name" value="DUF1977"/>
    <property type="match status" value="1"/>
</dbReference>
<evidence type="ECO:0000256" key="1">
    <source>
        <dbReference type="ARBA" id="ARBA00004167"/>
    </source>
</evidence>
<dbReference type="SUPFAM" id="SSF46565">
    <property type="entry name" value="Chaperone J-domain"/>
    <property type="match status" value="1"/>
</dbReference>
<feature type="domain" description="J" evidence="7">
    <location>
        <begin position="137"/>
        <end position="204"/>
    </location>
</feature>
<protein>
    <recommendedName>
        <fullName evidence="7">J domain-containing protein</fullName>
    </recommendedName>
</protein>
<keyword evidence="9" id="KW-1185">Reference proteome</keyword>
<dbReference type="Proteomes" id="UP000253664">
    <property type="component" value="Unassembled WGS sequence"/>
</dbReference>
<dbReference type="Gene3D" id="1.10.287.110">
    <property type="entry name" value="DnaJ domain"/>
    <property type="match status" value="1"/>
</dbReference>
<evidence type="ECO:0000259" key="7">
    <source>
        <dbReference type="PROSITE" id="PS50076"/>
    </source>
</evidence>
<dbReference type="GO" id="GO:0030544">
    <property type="term" value="F:Hsp70 protein binding"/>
    <property type="evidence" value="ECO:0007669"/>
    <property type="project" value="TreeGrafter"/>
</dbReference>
<keyword evidence="2 6" id="KW-0812">Transmembrane</keyword>
<dbReference type="InterPro" id="IPR001623">
    <property type="entry name" value="DnaJ_domain"/>
</dbReference>
<dbReference type="Pfam" id="PF00226">
    <property type="entry name" value="DnaJ"/>
    <property type="match status" value="1"/>
</dbReference>
<feature type="region of interest" description="Disordered" evidence="5">
    <location>
        <begin position="282"/>
        <end position="303"/>
    </location>
</feature>
<dbReference type="STRING" id="1330021.A0A367LRC8"/>
<dbReference type="GO" id="GO:0071218">
    <property type="term" value="P:cellular response to misfolded protein"/>
    <property type="evidence" value="ECO:0007669"/>
    <property type="project" value="TreeGrafter"/>
</dbReference>
<evidence type="ECO:0000256" key="4">
    <source>
        <dbReference type="ARBA" id="ARBA00023136"/>
    </source>
</evidence>
<name>A0A367LRC8_9HYPO</name>
<dbReference type="PANTHER" id="PTHR43908">
    <property type="entry name" value="AT29763P-RELATED"/>
    <property type="match status" value="1"/>
</dbReference>
<dbReference type="EMBL" id="LKCN02000001">
    <property type="protein sequence ID" value="RCI17006.1"/>
    <property type="molecule type" value="Genomic_DNA"/>
</dbReference>
<dbReference type="PRINTS" id="PR00625">
    <property type="entry name" value="JDOMAIN"/>
</dbReference>
<keyword evidence="3 6" id="KW-1133">Transmembrane helix</keyword>
<organism evidence="8 9">
    <name type="scientific">Ophiocordyceps polyrhachis-furcata BCC 54312</name>
    <dbReference type="NCBI Taxonomy" id="1330021"/>
    <lineage>
        <taxon>Eukaryota</taxon>
        <taxon>Fungi</taxon>
        <taxon>Dikarya</taxon>
        <taxon>Ascomycota</taxon>
        <taxon>Pezizomycotina</taxon>
        <taxon>Sordariomycetes</taxon>
        <taxon>Hypocreomycetidae</taxon>
        <taxon>Hypocreales</taxon>
        <taxon>Ophiocordycipitaceae</taxon>
        <taxon>Ophiocordyceps</taxon>
    </lineage>
</organism>
<comment type="subcellular location">
    <subcellularLocation>
        <location evidence="1">Membrane</location>
        <topology evidence="1">Single-pass membrane protein</topology>
    </subcellularLocation>
</comment>
<evidence type="ECO:0000256" key="6">
    <source>
        <dbReference type="SAM" id="Phobius"/>
    </source>
</evidence>
<feature type="region of interest" description="Disordered" evidence="5">
    <location>
        <begin position="54"/>
        <end position="73"/>
    </location>
</feature>
<keyword evidence="4 6" id="KW-0472">Membrane</keyword>
<proteinExistence type="predicted"/>
<reference evidence="8 9" key="1">
    <citation type="journal article" date="2015" name="BMC Genomics">
        <title>Insights from the genome of Ophiocordyceps polyrhachis-furcata to pathogenicity and host specificity in insect fungi.</title>
        <authorList>
            <person name="Wichadakul D."/>
            <person name="Kobmoo N."/>
            <person name="Ingsriswang S."/>
            <person name="Tangphatsornruang S."/>
            <person name="Chantasingh D."/>
            <person name="Luangsa-ard J.J."/>
            <person name="Eurwilaichitr L."/>
        </authorList>
    </citation>
    <scope>NUCLEOTIDE SEQUENCE [LARGE SCALE GENOMIC DNA]</scope>
    <source>
        <strain evidence="8 9">BCC 54312</strain>
    </source>
</reference>
<dbReference type="PANTHER" id="PTHR43908:SF3">
    <property type="entry name" value="AT29763P-RELATED"/>
    <property type="match status" value="1"/>
</dbReference>
<dbReference type="FunFam" id="1.10.287.110:FF:000069">
    <property type="entry name" value="ER associated DnaJ chaperone"/>
    <property type="match status" value="1"/>
</dbReference>
<sequence length="442" mass="48373">MTKKNVLPSFQDRGKQAPLAPASRGFKVASLTSHPSTDTVVSLGLSSIARLPRCATPSTTNQPAPNLLLSSPSLPGRSFRPLASRLLFPMPGATASGASTGDASARSREHRQGNQGRTYTVEQKEAVLRIRKCNATAFYDILSLESVRTSCTEADIKKAYRKLSLLTHPDKNGHEHADEAFKMVSRAFGILGDKEKRDKYDRFGTDPDSRFASAQAQNPFAGFASRQASGGMRGRGGAWEDELSPEEMFARFFGGGGGPFGAFDTGPQFVFNFGGGPGIRVHQFGGPRPRRRPREAEPGEAEQQAAGNLQNLIGLLPIVIFFILPMITSLFSGSSQTPQMVFDYPEHPYTQGRVTPNLGVSYFVNPADVASLSHSKLSKLDRTAEISLVRRLRYDCDSEIQSKQQMRQDAVGWFYQDTDKMARAEALQTPSCERMRSLGISR</sequence>
<accession>A0A367LRC8</accession>
<dbReference type="InterPro" id="IPR051100">
    <property type="entry name" value="DnaJ_subfamily_B/C"/>
</dbReference>
<dbReference type="InterPro" id="IPR015399">
    <property type="entry name" value="DUF1977_DnaJ-like"/>
</dbReference>
<gene>
    <name evidence="8" type="ORF">L249_3105</name>
</gene>
<dbReference type="AlphaFoldDB" id="A0A367LRC8"/>
<dbReference type="OrthoDB" id="1507364at2759"/>
<evidence type="ECO:0000256" key="2">
    <source>
        <dbReference type="ARBA" id="ARBA00022692"/>
    </source>
</evidence>
<evidence type="ECO:0000313" key="9">
    <source>
        <dbReference type="Proteomes" id="UP000253664"/>
    </source>
</evidence>
<dbReference type="CDD" id="cd06257">
    <property type="entry name" value="DnaJ"/>
    <property type="match status" value="1"/>
</dbReference>
<dbReference type="PROSITE" id="PS50076">
    <property type="entry name" value="DNAJ_2"/>
    <property type="match status" value="1"/>
</dbReference>
<feature type="compositionally biased region" description="Low complexity" evidence="5">
    <location>
        <begin position="63"/>
        <end position="73"/>
    </location>
</feature>
<feature type="region of interest" description="Disordered" evidence="5">
    <location>
        <begin position="90"/>
        <end position="118"/>
    </location>
</feature>
<feature type="transmembrane region" description="Helical" evidence="6">
    <location>
        <begin position="312"/>
        <end position="331"/>
    </location>
</feature>
<evidence type="ECO:0000256" key="5">
    <source>
        <dbReference type="SAM" id="MobiDB-lite"/>
    </source>
</evidence>
<dbReference type="InterPro" id="IPR036869">
    <property type="entry name" value="J_dom_sf"/>
</dbReference>
<dbReference type="SMART" id="SM00271">
    <property type="entry name" value="DnaJ"/>
    <property type="match status" value="1"/>
</dbReference>
<evidence type="ECO:0000256" key="3">
    <source>
        <dbReference type="ARBA" id="ARBA00022989"/>
    </source>
</evidence>